<name>A0A8D8Q3Z8_9HEMI</name>
<dbReference type="PROSITE" id="PS51257">
    <property type="entry name" value="PROKAR_LIPOPROTEIN"/>
    <property type="match status" value="1"/>
</dbReference>
<dbReference type="EMBL" id="HBUF01057871">
    <property type="protein sequence ID" value="CAG6624685.1"/>
    <property type="molecule type" value="Transcribed_RNA"/>
</dbReference>
<evidence type="ECO:0000313" key="1">
    <source>
        <dbReference type="EMBL" id="CAG6624685.1"/>
    </source>
</evidence>
<reference evidence="1" key="1">
    <citation type="submission" date="2021-05" db="EMBL/GenBank/DDBJ databases">
        <authorList>
            <person name="Alioto T."/>
            <person name="Alioto T."/>
            <person name="Gomez Garrido J."/>
        </authorList>
    </citation>
    <scope>NUCLEOTIDE SEQUENCE</scope>
</reference>
<dbReference type="AlphaFoldDB" id="A0A8D8Q3Z8"/>
<organism evidence="1">
    <name type="scientific">Cacopsylla melanoneura</name>
    <dbReference type="NCBI Taxonomy" id="428564"/>
    <lineage>
        <taxon>Eukaryota</taxon>
        <taxon>Metazoa</taxon>
        <taxon>Ecdysozoa</taxon>
        <taxon>Arthropoda</taxon>
        <taxon>Hexapoda</taxon>
        <taxon>Insecta</taxon>
        <taxon>Pterygota</taxon>
        <taxon>Neoptera</taxon>
        <taxon>Paraneoptera</taxon>
        <taxon>Hemiptera</taxon>
        <taxon>Sternorrhyncha</taxon>
        <taxon>Psylloidea</taxon>
        <taxon>Psyllidae</taxon>
        <taxon>Psyllinae</taxon>
        <taxon>Cacopsylla</taxon>
    </lineage>
</organism>
<sequence length="107" mass="12314">MNRYDTIKQNMFTYFLLSCQIYLLSLICKTCTYSLCEPSISEIRILVWLAPIGQMGLRLPKGKVVATPVLEYSTYFTLVLKSYPLVLSSQATNIYLLFFFPRFSCGN</sequence>
<accession>A0A8D8Q3Z8</accession>
<proteinExistence type="predicted"/>
<protein>
    <submittedName>
        <fullName evidence="1">Uncharacterized protein</fullName>
    </submittedName>
</protein>